<evidence type="ECO:0000256" key="1">
    <source>
        <dbReference type="SAM" id="Phobius"/>
    </source>
</evidence>
<feature type="transmembrane region" description="Helical" evidence="1">
    <location>
        <begin position="69"/>
        <end position="89"/>
    </location>
</feature>
<proteinExistence type="predicted"/>
<accession>A0A8D8Z1Z8</accession>
<dbReference type="AlphaFoldDB" id="A0A8D8Z1Z8"/>
<dbReference type="EMBL" id="HBUF01410835">
    <property type="protein sequence ID" value="CAG6739014.1"/>
    <property type="molecule type" value="Transcribed_RNA"/>
</dbReference>
<sequence length="159" mass="18378">MLLYWQSVLWFGLVPALKSHSQTGLIHPFRKQFQPRDVIFVLMLLGVMMTKICQVKSKYRVFILYRISYLWYSSIGMLITVLMGLAISVCTGPHDPRLVHSDLQSPPLYHMWMSMSKDSKLSLGLPIQNETNEVKSIGSIFSTNLKHFSSINQHEDVRY</sequence>
<evidence type="ECO:0000313" key="2">
    <source>
        <dbReference type="EMBL" id="CAG6739014.1"/>
    </source>
</evidence>
<protein>
    <submittedName>
        <fullName evidence="2">Uncharacterized protein</fullName>
    </submittedName>
</protein>
<reference evidence="2" key="1">
    <citation type="submission" date="2021-05" db="EMBL/GenBank/DDBJ databases">
        <authorList>
            <person name="Alioto T."/>
            <person name="Alioto T."/>
            <person name="Gomez Garrido J."/>
        </authorList>
    </citation>
    <scope>NUCLEOTIDE SEQUENCE</scope>
</reference>
<keyword evidence="1" id="KW-0812">Transmembrane</keyword>
<dbReference type="EMBL" id="HBUF01070714">
    <property type="protein sequence ID" value="CAG6629418.1"/>
    <property type="molecule type" value="Transcribed_RNA"/>
</dbReference>
<feature type="transmembrane region" description="Helical" evidence="1">
    <location>
        <begin position="37"/>
        <end position="57"/>
    </location>
</feature>
<organism evidence="2">
    <name type="scientific">Cacopsylla melanoneura</name>
    <dbReference type="NCBI Taxonomy" id="428564"/>
    <lineage>
        <taxon>Eukaryota</taxon>
        <taxon>Metazoa</taxon>
        <taxon>Ecdysozoa</taxon>
        <taxon>Arthropoda</taxon>
        <taxon>Hexapoda</taxon>
        <taxon>Insecta</taxon>
        <taxon>Pterygota</taxon>
        <taxon>Neoptera</taxon>
        <taxon>Paraneoptera</taxon>
        <taxon>Hemiptera</taxon>
        <taxon>Sternorrhyncha</taxon>
        <taxon>Psylloidea</taxon>
        <taxon>Psyllidae</taxon>
        <taxon>Psyllinae</taxon>
        <taxon>Cacopsylla</taxon>
    </lineage>
</organism>
<keyword evidence="1" id="KW-0472">Membrane</keyword>
<keyword evidence="1" id="KW-1133">Transmembrane helix</keyword>
<name>A0A8D8Z1Z8_9HEMI</name>